<dbReference type="RefSeq" id="WP_045312865.1">
    <property type="nucleotide sequence ID" value="NZ_JYJG01000122.1"/>
</dbReference>
<dbReference type="Proteomes" id="UP000033393">
    <property type="component" value="Unassembled WGS sequence"/>
</dbReference>
<dbReference type="EMBL" id="JYJG01000122">
    <property type="protein sequence ID" value="KJK47865.1"/>
    <property type="molecule type" value="Genomic_DNA"/>
</dbReference>
<protein>
    <submittedName>
        <fullName evidence="1">Uncharacterized protein</fullName>
    </submittedName>
</protein>
<sequence>MRNGKLELAEFGPLGYVFASQKAKAEPLASFADGTGKLTSYTAGIWVSKDSPARKIEDLADLAVLRGVELVLGRRRRLAVDLGGVDLGFGQREHRFGVATGVVELHVRDADLPRGAASRCCGRPGVCVRAQAASSA</sequence>
<dbReference type="AlphaFoldDB" id="A0A0F0GX29"/>
<evidence type="ECO:0000313" key="2">
    <source>
        <dbReference type="Proteomes" id="UP000033393"/>
    </source>
</evidence>
<evidence type="ECO:0000313" key="1">
    <source>
        <dbReference type="EMBL" id="KJK47865.1"/>
    </source>
</evidence>
<keyword evidence="2" id="KW-1185">Reference proteome</keyword>
<reference evidence="1 2" key="1">
    <citation type="submission" date="2015-02" db="EMBL/GenBank/DDBJ databases">
        <authorList>
            <person name="Ju K.-S."/>
            <person name="Doroghazi J.R."/>
            <person name="Metcalf W."/>
        </authorList>
    </citation>
    <scope>NUCLEOTIDE SEQUENCE [LARGE SCALE GENOMIC DNA]</scope>
    <source>
        <strain evidence="1 2">NRRL B-16140</strain>
    </source>
</reference>
<dbReference type="Pfam" id="PF12974">
    <property type="entry name" value="Phosphonate-bd"/>
    <property type="match status" value="1"/>
</dbReference>
<proteinExistence type="predicted"/>
<dbReference type="SUPFAM" id="SSF53850">
    <property type="entry name" value="Periplasmic binding protein-like II"/>
    <property type="match status" value="1"/>
</dbReference>
<comment type="caution">
    <text evidence="1">The sequence shown here is derived from an EMBL/GenBank/DDBJ whole genome shotgun (WGS) entry which is preliminary data.</text>
</comment>
<organism evidence="1 2">
    <name type="scientific">Lentzea aerocolonigenes</name>
    <name type="common">Lechevalieria aerocolonigenes</name>
    <name type="synonym">Saccharothrix aerocolonigenes</name>
    <dbReference type="NCBI Taxonomy" id="68170"/>
    <lineage>
        <taxon>Bacteria</taxon>
        <taxon>Bacillati</taxon>
        <taxon>Actinomycetota</taxon>
        <taxon>Actinomycetes</taxon>
        <taxon>Pseudonocardiales</taxon>
        <taxon>Pseudonocardiaceae</taxon>
        <taxon>Lentzea</taxon>
    </lineage>
</organism>
<name>A0A0F0GX29_LENAE</name>
<gene>
    <name evidence="1" type="ORF">UK23_18765</name>
</gene>
<dbReference type="Gene3D" id="3.40.190.10">
    <property type="entry name" value="Periplasmic binding protein-like II"/>
    <property type="match status" value="2"/>
</dbReference>
<feature type="non-terminal residue" evidence="1">
    <location>
        <position position="136"/>
    </location>
</feature>
<dbReference type="eggNOG" id="COG3221">
    <property type="taxonomic scope" value="Bacteria"/>
</dbReference>
<accession>A0A0F0GX29</accession>